<dbReference type="PANTHER" id="PTHR48086:SF8">
    <property type="entry name" value="MONOCARBOXYLIC ACID PERMEASE"/>
    <property type="match status" value="1"/>
</dbReference>
<evidence type="ECO:0000256" key="1">
    <source>
        <dbReference type="ARBA" id="ARBA00004141"/>
    </source>
</evidence>
<dbReference type="PANTHER" id="PTHR48086">
    <property type="entry name" value="SODIUM/PROLINE SYMPORTER-RELATED"/>
    <property type="match status" value="1"/>
</dbReference>
<dbReference type="InterPro" id="IPR038377">
    <property type="entry name" value="Na/Glc_symporter_sf"/>
</dbReference>
<protein>
    <submittedName>
        <fullName evidence="8">Conserved hypothetical membrane protein</fullName>
    </submittedName>
</protein>
<evidence type="ECO:0000256" key="7">
    <source>
        <dbReference type="SAM" id="Phobius"/>
    </source>
</evidence>
<dbReference type="PaxDb" id="273075-Ta0300"/>
<dbReference type="PROSITE" id="PS50283">
    <property type="entry name" value="NA_SOLUT_SYMP_3"/>
    <property type="match status" value="1"/>
</dbReference>
<dbReference type="HOGENOM" id="CLU_018808_15_0_2"/>
<keyword evidence="6 7" id="KW-0472">Membrane</keyword>
<feature type="transmembrane region" description="Helical" evidence="7">
    <location>
        <begin position="316"/>
        <end position="343"/>
    </location>
</feature>
<comment type="similarity">
    <text evidence="2">Belongs to the sodium:solute symporter (SSF) (TC 2.A.21) family.</text>
</comment>
<organism evidence="8 9">
    <name type="scientific">Thermoplasma acidophilum (strain ATCC 25905 / DSM 1728 / JCM 9062 / NBRC 15155 / AMRC-C165)</name>
    <dbReference type="NCBI Taxonomy" id="273075"/>
    <lineage>
        <taxon>Archaea</taxon>
        <taxon>Methanobacteriati</taxon>
        <taxon>Thermoplasmatota</taxon>
        <taxon>Thermoplasmata</taxon>
        <taxon>Thermoplasmatales</taxon>
        <taxon>Thermoplasmataceae</taxon>
        <taxon>Thermoplasma</taxon>
    </lineage>
</organism>
<name>Q9HLC8_THEAC</name>
<dbReference type="Proteomes" id="UP000001024">
    <property type="component" value="Chromosome"/>
</dbReference>
<feature type="transmembrane region" description="Helical" evidence="7">
    <location>
        <begin position="37"/>
        <end position="54"/>
    </location>
</feature>
<keyword evidence="5 7" id="KW-1133">Transmembrane helix</keyword>
<gene>
    <name evidence="8" type="ordered locus">Ta0300</name>
</gene>
<proteinExistence type="inferred from homology"/>
<dbReference type="AlphaFoldDB" id="Q9HLC8"/>
<feature type="transmembrane region" description="Helical" evidence="7">
    <location>
        <begin position="153"/>
        <end position="175"/>
    </location>
</feature>
<dbReference type="eggNOG" id="arCOG01316">
    <property type="taxonomic scope" value="Archaea"/>
</dbReference>
<feature type="transmembrane region" description="Helical" evidence="7">
    <location>
        <begin position="66"/>
        <end position="85"/>
    </location>
</feature>
<evidence type="ECO:0000256" key="6">
    <source>
        <dbReference type="ARBA" id="ARBA00023136"/>
    </source>
</evidence>
<dbReference type="EnsemblBacteria" id="CAC11445">
    <property type="protein sequence ID" value="CAC11445"/>
    <property type="gene ID" value="CAC11445"/>
</dbReference>
<dbReference type="InParanoid" id="Q9HLC8"/>
<dbReference type="STRING" id="273075.gene:9571517"/>
<dbReference type="FunCoup" id="Q9HLC8">
    <property type="interactions" value="4"/>
</dbReference>
<dbReference type="GO" id="GO:0022857">
    <property type="term" value="F:transmembrane transporter activity"/>
    <property type="evidence" value="ECO:0007669"/>
    <property type="project" value="InterPro"/>
</dbReference>
<dbReference type="KEGG" id="tac:Ta0300"/>
<evidence type="ECO:0000313" key="8">
    <source>
        <dbReference type="EMBL" id="CAC11445.1"/>
    </source>
</evidence>
<dbReference type="Gene3D" id="1.20.1730.10">
    <property type="entry name" value="Sodium/glucose cotransporter"/>
    <property type="match status" value="1"/>
</dbReference>
<keyword evidence="4 7" id="KW-0812">Transmembrane</keyword>
<accession>Q9HLC8</accession>
<sequence>MFFVLFVLIGFLAKNFRRGNLNQLPEWALGGRRLGTFLVWFLVGADLYTAYTFIAVPSSMYAVGSIYFFAVPYVSLAFAIAMITMPKLWTLSKKRGYVTAGDFVSDRFNSNALAMIIALTGIVAELPYIALQIVGMRAILTGMLTPLGGNVDLASNIALVLAILVLIGFTYTSGLRGTSLTAVMKDAIIFTTVIVVIVTVFVAYHSALHEAFTVKPVYADLPPKFYNAYWTLFLMSAAALYLYPHAINGSLSSMSAQKLRLSTALLPIYGIGLAFLALFGVIIYGVPAAEHVLKITYANNGAMVVPTLIATVTPSWFTGFAFLGIFIGGLVPAAIMSMSQATLLTRNVIKYLGRELEEKRETFIAKVSMIFFQLLALAFVFIVPETYSISLQLIGGIIILQTLPAVFLGMYVKRLEKYAVAAGWLAGIVAGIYFEVYSNFVYFKYSIIKTTLMPSSLGFIFVGFTALVINLIVVGVVEAVVYALHRQPKNLPEYI</sequence>
<evidence type="ECO:0000256" key="4">
    <source>
        <dbReference type="ARBA" id="ARBA00022692"/>
    </source>
</evidence>
<dbReference type="InterPro" id="IPR001734">
    <property type="entry name" value="Na/solute_symporter"/>
</dbReference>
<feature type="transmembrane region" description="Helical" evidence="7">
    <location>
        <begin position="187"/>
        <end position="205"/>
    </location>
</feature>
<keyword evidence="3" id="KW-0813">Transport</keyword>
<dbReference type="EMBL" id="AL445063">
    <property type="protein sequence ID" value="CAC11445.1"/>
    <property type="molecule type" value="Genomic_DNA"/>
</dbReference>
<feature type="transmembrane region" description="Helical" evidence="7">
    <location>
        <begin position="457"/>
        <end position="484"/>
    </location>
</feature>
<reference evidence="8 9" key="1">
    <citation type="journal article" date="2000" name="Nature">
        <title>The genome sequence of the thermoacidophilic scavenger Thermoplasma acidophilum.</title>
        <authorList>
            <person name="Ruepp A."/>
            <person name="Graml W."/>
            <person name="Santos-Martinez M.L."/>
            <person name="Koretke K.K."/>
            <person name="Volker C."/>
            <person name="Mewes H.W."/>
            <person name="Frishman D."/>
            <person name="Stocker S."/>
            <person name="Lupas A.N."/>
            <person name="Baumeister W."/>
        </authorList>
    </citation>
    <scope>NUCLEOTIDE SEQUENCE [LARGE SCALE GENOMIC DNA]</scope>
    <source>
        <strain evidence="9">ATCC 25905 / DSM 1728 / JCM 9062 / NBRC 15155 / AMRC-C165</strain>
    </source>
</reference>
<feature type="transmembrane region" description="Helical" evidence="7">
    <location>
        <begin position="264"/>
        <end position="286"/>
    </location>
</feature>
<feature type="transmembrane region" description="Helical" evidence="7">
    <location>
        <begin position="389"/>
        <end position="411"/>
    </location>
</feature>
<comment type="subcellular location">
    <subcellularLocation>
        <location evidence="1">Membrane</location>
        <topology evidence="1">Multi-pass membrane protein</topology>
    </subcellularLocation>
</comment>
<evidence type="ECO:0000256" key="2">
    <source>
        <dbReference type="ARBA" id="ARBA00006434"/>
    </source>
</evidence>
<evidence type="ECO:0000256" key="5">
    <source>
        <dbReference type="ARBA" id="ARBA00022989"/>
    </source>
</evidence>
<feature type="transmembrane region" description="Helical" evidence="7">
    <location>
        <begin position="418"/>
        <end position="437"/>
    </location>
</feature>
<dbReference type="GO" id="GO:0005886">
    <property type="term" value="C:plasma membrane"/>
    <property type="evidence" value="ECO:0007669"/>
    <property type="project" value="TreeGrafter"/>
</dbReference>
<evidence type="ECO:0000256" key="3">
    <source>
        <dbReference type="ARBA" id="ARBA00022448"/>
    </source>
</evidence>
<feature type="transmembrane region" description="Helical" evidence="7">
    <location>
        <begin position="225"/>
        <end position="243"/>
    </location>
</feature>
<evidence type="ECO:0000313" key="9">
    <source>
        <dbReference type="Proteomes" id="UP000001024"/>
    </source>
</evidence>
<keyword evidence="9" id="KW-1185">Reference proteome</keyword>
<dbReference type="InterPro" id="IPR050277">
    <property type="entry name" value="Sodium:Solute_Symporter"/>
</dbReference>
<feature type="transmembrane region" description="Helical" evidence="7">
    <location>
        <begin position="363"/>
        <end position="383"/>
    </location>
</feature>